<evidence type="ECO:0000256" key="1">
    <source>
        <dbReference type="SAM" id="Coils"/>
    </source>
</evidence>
<dbReference type="OrthoDB" id="6762284at2759"/>
<gene>
    <name evidence="2" type="ORF">CEUTPL_LOCUS4305</name>
</gene>
<sequence length="264" mass="30135">MTRASYCGECNTRVAKQCPNFQCVECKKWYHSVTCTKITEVEERLLSEQKKPWCCKKCKRLTITVLGQNANRESSSNISRRISSIPEGKDLDSIYSLLLELKTEMAVIHKDMDEVKTSLDFLHGMYDEQRQINKVMSDMIEETRGENKKLREELSLVQSKLLEIEADKVSTMLMINGAFDKEDTEKVLLEKSLKVLNFVDNSINKEHLGNIKTIPVKNKAPIVSVSLTKSEMVKNILKKRREVGILNTHSCGINTSNTTIYIPV</sequence>
<evidence type="ECO:0000313" key="2">
    <source>
        <dbReference type="EMBL" id="CAG9763647.1"/>
    </source>
</evidence>
<accession>A0A9N9MI70</accession>
<dbReference type="Proteomes" id="UP001152799">
    <property type="component" value="Chromosome 14"/>
</dbReference>
<name>A0A9N9MI70_9CUCU</name>
<proteinExistence type="predicted"/>
<reference evidence="2" key="1">
    <citation type="submission" date="2022-01" db="EMBL/GenBank/DDBJ databases">
        <authorList>
            <person name="King R."/>
        </authorList>
    </citation>
    <scope>NUCLEOTIDE SEQUENCE</scope>
</reference>
<evidence type="ECO:0008006" key="4">
    <source>
        <dbReference type="Google" id="ProtNLM"/>
    </source>
</evidence>
<dbReference type="Gene3D" id="3.30.40.10">
    <property type="entry name" value="Zinc/RING finger domain, C3HC4 (zinc finger)"/>
    <property type="match status" value="1"/>
</dbReference>
<dbReference type="AlphaFoldDB" id="A0A9N9MI70"/>
<dbReference type="EMBL" id="OU892290">
    <property type="protein sequence ID" value="CAG9763647.1"/>
    <property type="molecule type" value="Genomic_DNA"/>
</dbReference>
<evidence type="ECO:0000313" key="3">
    <source>
        <dbReference type="Proteomes" id="UP001152799"/>
    </source>
</evidence>
<feature type="coiled-coil region" evidence="1">
    <location>
        <begin position="133"/>
        <end position="167"/>
    </location>
</feature>
<dbReference type="InterPro" id="IPR013083">
    <property type="entry name" value="Znf_RING/FYVE/PHD"/>
</dbReference>
<keyword evidence="3" id="KW-1185">Reference proteome</keyword>
<protein>
    <recommendedName>
        <fullName evidence="4">Zinc finger PHD-type domain-containing protein</fullName>
    </recommendedName>
</protein>
<keyword evidence="1" id="KW-0175">Coiled coil</keyword>
<organism evidence="2 3">
    <name type="scientific">Ceutorhynchus assimilis</name>
    <name type="common">cabbage seed weevil</name>
    <dbReference type="NCBI Taxonomy" id="467358"/>
    <lineage>
        <taxon>Eukaryota</taxon>
        <taxon>Metazoa</taxon>
        <taxon>Ecdysozoa</taxon>
        <taxon>Arthropoda</taxon>
        <taxon>Hexapoda</taxon>
        <taxon>Insecta</taxon>
        <taxon>Pterygota</taxon>
        <taxon>Neoptera</taxon>
        <taxon>Endopterygota</taxon>
        <taxon>Coleoptera</taxon>
        <taxon>Polyphaga</taxon>
        <taxon>Cucujiformia</taxon>
        <taxon>Curculionidae</taxon>
        <taxon>Ceutorhynchinae</taxon>
        <taxon>Ceutorhynchus</taxon>
    </lineage>
</organism>